<keyword evidence="3" id="KW-0479">Metal-binding</keyword>
<evidence type="ECO:0000256" key="2">
    <source>
        <dbReference type="ARBA" id="ARBA00022487"/>
    </source>
</evidence>
<evidence type="ECO:0000256" key="8">
    <source>
        <dbReference type="RuleBase" id="RU361238"/>
    </source>
</evidence>
<dbReference type="Proteomes" id="UP000019373">
    <property type="component" value="Unassembled WGS sequence"/>
</dbReference>
<dbReference type="OMA" id="ATLWPQV"/>
<dbReference type="Gene3D" id="3.40.50.1820">
    <property type="entry name" value="alpha/beta hydrolase"/>
    <property type="match status" value="1"/>
</dbReference>
<organism evidence="9 10">
    <name type="scientific">Endocarpon pusillum (strain Z07020 / HMAS-L-300199)</name>
    <name type="common">Lichen-forming fungus</name>
    <dbReference type="NCBI Taxonomy" id="1263415"/>
    <lineage>
        <taxon>Eukaryota</taxon>
        <taxon>Fungi</taxon>
        <taxon>Dikarya</taxon>
        <taxon>Ascomycota</taxon>
        <taxon>Pezizomycotina</taxon>
        <taxon>Eurotiomycetes</taxon>
        <taxon>Chaetothyriomycetidae</taxon>
        <taxon>Verrucariales</taxon>
        <taxon>Verrucariaceae</taxon>
        <taxon>Endocarpon</taxon>
    </lineage>
</organism>
<proteinExistence type="inferred from homology"/>
<evidence type="ECO:0000256" key="6">
    <source>
        <dbReference type="ARBA" id="ARBA00022837"/>
    </source>
</evidence>
<sequence length="527" mass="56841">MKLLNIVSWIGCRYTLSLISSVAGTATVPANNTTCSSDAIPFPSLFGAEILSLSASPFTNFSTSLPQADQHFALNITGLDFCNVSVQYTHPGWNDRINVQLWLPLSSSQWNERFMGTGGAAYASELGVLSLPYAVSLGYSAVATDGGHPSVYFDPSSWALSSPGNVNWFLLQDFAAVALDDAATIGSPPRHSYWNGCSEGGRQGLMMAQRYPTQYDGIIAAAPAINWEKVLVAGYWPQLVMNQLGVYPSECEFEAITAAAIAACDGLDGVEDGIIAAPGLCQFDPYTLVGQPFNHAEAAAVALAAWTGSRSVSGEFQWYGLNQDAPLNVLAPTSCILPGRPCPSDFAPFYQLFNTWLTYFVAKNPVFNVTNVTYRDYDTLFRQSTNQYASILGTADADLTDFRASGAKLIAWHALADPLLPANGTIEYYERVLERDPRATDYFRFFAAPGGGHCGGGVGYYPHSGLQALVDWVESGIAPETLLGRTLPDDEGKIREAPLCPYPLVAAYQGGDVDVAGSFWCQESFLR</sequence>
<evidence type="ECO:0000256" key="5">
    <source>
        <dbReference type="ARBA" id="ARBA00022801"/>
    </source>
</evidence>
<dbReference type="Pfam" id="PF07519">
    <property type="entry name" value="Tannase"/>
    <property type="match status" value="2"/>
</dbReference>
<gene>
    <name evidence="9" type="ORF">EPUS_09351</name>
</gene>
<dbReference type="EC" id="3.1.1.-" evidence="8"/>
<feature type="chain" id="PRO_5005147365" description="Carboxylic ester hydrolase" evidence="8">
    <location>
        <begin position="25"/>
        <end position="527"/>
    </location>
</feature>
<keyword evidence="6" id="KW-0106">Calcium</keyword>
<evidence type="ECO:0000256" key="1">
    <source>
        <dbReference type="ARBA" id="ARBA00006249"/>
    </source>
</evidence>
<dbReference type="InterPro" id="IPR029058">
    <property type="entry name" value="AB_hydrolase_fold"/>
</dbReference>
<accession>U1FY46</accession>
<dbReference type="eggNOG" id="ENOG502SH94">
    <property type="taxonomic scope" value="Eukaryota"/>
</dbReference>
<dbReference type="GeneID" id="19244174"/>
<dbReference type="OrthoDB" id="3039123at2759"/>
<name>U1FY46_ENDPU</name>
<evidence type="ECO:0000313" key="9">
    <source>
        <dbReference type="EMBL" id="ERF69837.1"/>
    </source>
</evidence>
<dbReference type="SUPFAM" id="SSF53474">
    <property type="entry name" value="alpha/beta-Hydrolases"/>
    <property type="match status" value="1"/>
</dbReference>
<keyword evidence="2" id="KW-0719">Serine esterase</keyword>
<dbReference type="GO" id="GO:0046872">
    <property type="term" value="F:metal ion binding"/>
    <property type="evidence" value="ECO:0007669"/>
    <property type="project" value="UniProtKB-KW"/>
</dbReference>
<dbReference type="EMBL" id="KE721386">
    <property type="protein sequence ID" value="ERF69837.1"/>
    <property type="molecule type" value="Genomic_DNA"/>
</dbReference>
<keyword evidence="7" id="KW-1015">Disulfide bond</keyword>
<dbReference type="HOGENOM" id="CLU_014819_3_2_1"/>
<dbReference type="PANTHER" id="PTHR33938:SF8">
    <property type="entry name" value="CARBOXYLIC ESTER HYDROLASE"/>
    <property type="match status" value="1"/>
</dbReference>
<evidence type="ECO:0000256" key="7">
    <source>
        <dbReference type="ARBA" id="ARBA00023157"/>
    </source>
</evidence>
<dbReference type="GO" id="GO:0030600">
    <property type="term" value="F:feruloyl esterase activity"/>
    <property type="evidence" value="ECO:0007669"/>
    <property type="project" value="UniProtKB-ARBA"/>
</dbReference>
<protein>
    <recommendedName>
        <fullName evidence="8">Carboxylic ester hydrolase</fullName>
        <ecNumber evidence="8">3.1.1.-</ecNumber>
    </recommendedName>
</protein>
<evidence type="ECO:0000256" key="3">
    <source>
        <dbReference type="ARBA" id="ARBA00022723"/>
    </source>
</evidence>
<keyword evidence="4 8" id="KW-0732">Signal</keyword>
<feature type="signal peptide" evidence="8">
    <location>
        <begin position="1"/>
        <end position="24"/>
    </location>
</feature>
<dbReference type="AlphaFoldDB" id="U1FY46"/>
<dbReference type="RefSeq" id="XP_007804516.1">
    <property type="nucleotide sequence ID" value="XM_007806325.1"/>
</dbReference>
<evidence type="ECO:0000256" key="4">
    <source>
        <dbReference type="ARBA" id="ARBA00022729"/>
    </source>
</evidence>
<dbReference type="InterPro" id="IPR011118">
    <property type="entry name" value="Tannase/feruloyl_esterase"/>
</dbReference>
<evidence type="ECO:0000313" key="10">
    <source>
        <dbReference type="Proteomes" id="UP000019373"/>
    </source>
</evidence>
<keyword evidence="5 8" id="KW-0378">Hydrolase</keyword>
<reference evidence="10" key="1">
    <citation type="journal article" date="2014" name="BMC Genomics">
        <title>Genome characteristics reveal the impact of lichenization on lichen-forming fungus Endocarpon pusillum Hedwig (Verrucariales, Ascomycota).</title>
        <authorList>
            <person name="Wang Y.-Y."/>
            <person name="Liu B."/>
            <person name="Zhang X.-Y."/>
            <person name="Zhou Q.-M."/>
            <person name="Zhang T."/>
            <person name="Li H."/>
            <person name="Yu Y.-F."/>
            <person name="Zhang X.-L."/>
            <person name="Hao X.-Y."/>
            <person name="Wang M."/>
            <person name="Wang L."/>
            <person name="Wei J.-C."/>
        </authorList>
    </citation>
    <scope>NUCLEOTIDE SEQUENCE [LARGE SCALE GENOMIC DNA]</scope>
    <source>
        <strain evidence="10">Z07020 / HMAS-L-300199</strain>
    </source>
</reference>
<dbReference type="PANTHER" id="PTHR33938">
    <property type="entry name" value="FERULOYL ESTERASE B-RELATED"/>
    <property type="match status" value="1"/>
</dbReference>
<comment type="similarity">
    <text evidence="1 8">Belongs to the tannase family.</text>
</comment>
<keyword evidence="10" id="KW-1185">Reference proteome</keyword>